<feature type="transmembrane region" description="Helical" evidence="1">
    <location>
        <begin position="82"/>
        <end position="100"/>
    </location>
</feature>
<organism evidence="3 4">
    <name type="scientific">Chishuiella changwenlii</name>
    <dbReference type="NCBI Taxonomy" id="1434701"/>
    <lineage>
        <taxon>Bacteria</taxon>
        <taxon>Pseudomonadati</taxon>
        <taxon>Bacteroidota</taxon>
        <taxon>Flavobacteriia</taxon>
        <taxon>Flavobacteriales</taxon>
        <taxon>Weeksellaceae</taxon>
        <taxon>Chishuiella</taxon>
    </lineage>
</organism>
<proteinExistence type="predicted"/>
<evidence type="ECO:0000256" key="1">
    <source>
        <dbReference type="SAM" id="Phobius"/>
    </source>
</evidence>
<dbReference type="AlphaFoldDB" id="A0A1M6UWB7"/>
<protein>
    <submittedName>
        <fullName evidence="3">KAP family P-loop domain-containing protein</fullName>
    </submittedName>
</protein>
<sequence length="896" mass="107362">MPKNDALNYLKENNIWIKGICTILIIVYIIFPFLDNQLRNSFLITKKLSEYNSFRFIYWIIFSTILSYNVYCLFIRKYVYSKFYLFTTTVLSISYIFIRFDDSLRTNIKFSEYDRYLNLPFYYLDILLFILLFNIFHLIIRSCEEIFPKNEIIYFTDSNDDDEILNNDDNDFELQNYIDNINDLILKQTPKRTFTISLNSKWGTGKTFFLEKLEKKLKESNEIIIIPFNAWKYEDSSSLLKEYFNTIGKELSKYNANASKAFHNYFISIFNYGGVNIKSFAEGISDYLLGNRDNSLNKTKKIVKDLDKKIVIIIDDIDRLKKKELFEVLKLIRNLSDYPNFYIITTIDNNYLINEGKLDGSYLEKIFNLQIDLPLINNYTLNEYYNKCLLTLLEEQTANLIIESTNTLFNESTFFKVWNTFNNRQDTPKADSTSEGNLVNVQLQLIIFLYNRRQVKRFVNNLKFAHLTKINKYDLLLDKYLLVNLVVFKYPIMKHLMSIENIRYYTTNNNQGKLSFDKKIFLDFLEKHHVDFNVYDKSILVASLDYIFQNQFSLLNDISNEYYYPIYLDSYTNSLKRSEIVEKFKNNELKEFIINHLDSTDLHFIKKVLIDQLDNYDVVEISVLIKFLSDEKFRILDGMDFLEILNKTEENKLSELATIILSEEFLNNNIHFEDVIKNYYYLLIDPEKQKKDNEFNIYLQYYKLKEEVKKVFSKEKIQEILFKNLANKVLNLNYSNEHFNPLESELFYSYNFHTDIIKANTFYLETKKFLKSLLKDVEFRAYIILCYNFNDDSKRIFEIYSMLMMDNQEQKDFEEISNLGVIYGFDKIKNTDVNNEDEMTDKLRLINNKSFIFYDLDRLKSLFNKIKNEDLSYVSYVENIKNINFERFKRYLGIQD</sequence>
<accession>A0A1M6UWB7</accession>
<feature type="transmembrane region" description="Helical" evidence="1">
    <location>
        <begin position="121"/>
        <end position="140"/>
    </location>
</feature>
<gene>
    <name evidence="3" type="ORF">SAMN05443634_10388</name>
</gene>
<evidence type="ECO:0000313" key="4">
    <source>
        <dbReference type="Proteomes" id="UP000184120"/>
    </source>
</evidence>
<dbReference type="SUPFAM" id="SSF52540">
    <property type="entry name" value="P-loop containing nucleoside triphosphate hydrolases"/>
    <property type="match status" value="1"/>
</dbReference>
<reference evidence="4" key="1">
    <citation type="submission" date="2016-11" db="EMBL/GenBank/DDBJ databases">
        <authorList>
            <person name="Varghese N."/>
            <person name="Submissions S."/>
        </authorList>
    </citation>
    <scope>NUCLEOTIDE SEQUENCE [LARGE SCALE GENOMIC DNA]</scope>
    <source>
        <strain evidence="4">DSM 27989</strain>
    </source>
</reference>
<keyword evidence="1" id="KW-0472">Membrane</keyword>
<feature type="domain" description="KAP NTPase" evidence="2">
    <location>
        <begin position="175"/>
        <end position="464"/>
    </location>
</feature>
<dbReference type="RefSeq" id="WP_072929991.1">
    <property type="nucleotide sequence ID" value="NZ_FRBH01000003.1"/>
</dbReference>
<evidence type="ECO:0000313" key="3">
    <source>
        <dbReference type="EMBL" id="SHK73443.1"/>
    </source>
</evidence>
<dbReference type="OrthoDB" id="88903at2"/>
<keyword evidence="1" id="KW-0812">Transmembrane</keyword>
<feature type="transmembrane region" description="Helical" evidence="1">
    <location>
        <begin position="15"/>
        <end position="35"/>
    </location>
</feature>
<dbReference type="Proteomes" id="UP000184120">
    <property type="component" value="Unassembled WGS sequence"/>
</dbReference>
<name>A0A1M6UWB7_9FLAO</name>
<feature type="transmembrane region" description="Helical" evidence="1">
    <location>
        <begin position="56"/>
        <end position="76"/>
    </location>
</feature>
<dbReference type="EMBL" id="FRBH01000003">
    <property type="protein sequence ID" value="SHK73443.1"/>
    <property type="molecule type" value="Genomic_DNA"/>
</dbReference>
<keyword evidence="1" id="KW-1133">Transmembrane helix</keyword>
<dbReference type="InterPro" id="IPR011646">
    <property type="entry name" value="KAP_P-loop"/>
</dbReference>
<dbReference type="InterPro" id="IPR027417">
    <property type="entry name" value="P-loop_NTPase"/>
</dbReference>
<dbReference type="Gene3D" id="3.40.50.300">
    <property type="entry name" value="P-loop containing nucleotide triphosphate hydrolases"/>
    <property type="match status" value="1"/>
</dbReference>
<evidence type="ECO:0000259" key="2">
    <source>
        <dbReference type="Pfam" id="PF07693"/>
    </source>
</evidence>
<dbReference type="STRING" id="1434701.SAMN05443634_10388"/>
<dbReference type="Pfam" id="PF07693">
    <property type="entry name" value="KAP_NTPase"/>
    <property type="match status" value="1"/>
</dbReference>